<name>A0A0D2AD70_9PEZI</name>
<dbReference type="VEuPathDB" id="FungiDB:PV09_04676"/>
<dbReference type="Gene3D" id="4.10.240.10">
    <property type="entry name" value="Zn(2)-C6 fungal-type DNA-binding domain"/>
    <property type="match status" value="1"/>
</dbReference>
<dbReference type="Pfam" id="PF00172">
    <property type="entry name" value="Zn_clus"/>
    <property type="match status" value="1"/>
</dbReference>
<keyword evidence="5" id="KW-0539">Nucleus</keyword>
<dbReference type="AlphaFoldDB" id="A0A0D2AD70"/>
<keyword evidence="8" id="KW-1185">Reference proteome</keyword>
<dbReference type="HOGENOM" id="CLU_044368_2_0_1"/>
<dbReference type="STRING" id="253628.A0A0D2AD70"/>
<proteinExistence type="predicted"/>
<dbReference type="InterPro" id="IPR001138">
    <property type="entry name" value="Zn2Cys6_DnaBD"/>
</dbReference>
<dbReference type="RefSeq" id="XP_016214264.1">
    <property type="nucleotide sequence ID" value="XM_016358062.1"/>
</dbReference>
<dbReference type="PANTHER" id="PTHR47660:SF3">
    <property type="entry name" value="FINGER DOMAIN PROTEIN, PUTATIVE (AFU_ORTHOLOGUE AFUA_4G03310)-RELATED"/>
    <property type="match status" value="1"/>
</dbReference>
<dbReference type="Proteomes" id="UP000053259">
    <property type="component" value="Unassembled WGS sequence"/>
</dbReference>
<dbReference type="GO" id="GO:0000981">
    <property type="term" value="F:DNA-binding transcription factor activity, RNA polymerase II-specific"/>
    <property type="evidence" value="ECO:0007669"/>
    <property type="project" value="InterPro"/>
</dbReference>
<dbReference type="OrthoDB" id="5423818at2759"/>
<protein>
    <recommendedName>
        <fullName evidence="6">Zn(2)-C6 fungal-type domain-containing protein</fullName>
    </recommendedName>
</protein>
<evidence type="ECO:0000256" key="5">
    <source>
        <dbReference type="ARBA" id="ARBA00023242"/>
    </source>
</evidence>
<evidence type="ECO:0000256" key="3">
    <source>
        <dbReference type="ARBA" id="ARBA00023015"/>
    </source>
</evidence>
<dbReference type="GeneID" id="27312649"/>
<keyword evidence="1" id="KW-0479">Metal-binding</keyword>
<evidence type="ECO:0000313" key="8">
    <source>
        <dbReference type="Proteomes" id="UP000053259"/>
    </source>
</evidence>
<dbReference type="SUPFAM" id="SSF57701">
    <property type="entry name" value="Zn2/Cys6 DNA-binding domain"/>
    <property type="match status" value="1"/>
</dbReference>
<dbReference type="GO" id="GO:0008270">
    <property type="term" value="F:zinc ion binding"/>
    <property type="evidence" value="ECO:0007669"/>
    <property type="project" value="InterPro"/>
</dbReference>
<evidence type="ECO:0000256" key="2">
    <source>
        <dbReference type="ARBA" id="ARBA00022833"/>
    </source>
</evidence>
<dbReference type="InterPro" id="IPR036864">
    <property type="entry name" value="Zn2-C6_fun-type_DNA-bd_sf"/>
</dbReference>
<organism evidence="7 8">
    <name type="scientific">Verruconis gallopava</name>
    <dbReference type="NCBI Taxonomy" id="253628"/>
    <lineage>
        <taxon>Eukaryota</taxon>
        <taxon>Fungi</taxon>
        <taxon>Dikarya</taxon>
        <taxon>Ascomycota</taxon>
        <taxon>Pezizomycotina</taxon>
        <taxon>Dothideomycetes</taxon>
        <taxon>Pleosporomycetidae</taxon>
        <taxon>Venturiales</taxon>
        <taxon>Sympoventuriaceae</taxon>
        <taxon>Verruconis</taxon>
    </lineage>
</organism>
<evidence type="ECO:0000256" key="4">
    <source>
        <dbReference type="ARBA" id="ARBA00023163"/>
    </source>
</evidence>
<dbReference type="SMART" id="SM00066">
    <property type="entry name" value="GAL4"/>
    <property type="match status" value="1"/>
</dbReference>
<dbReference type="PANTHER" id="PTHR47660">
    <property type="entry name" value="TRANSCRIPTION FACTOR WITH C2H2 AND ZN(2)-CYS(6) DNA BINDING DOMAIN (EUROFUNG)-RELATED-RELATED"/>
    <property type="match status" value="1"/>
</dbReference>
<dbReference type="PROSITE" id="PS50048">
    <property type="entry name" value="ZN2_CY6_FUNGAL_2"/>
    <property type="match status" value="1"/>
</dbReference>
<evidence type="ECO:0000259" key="6">
    <source>
        <dbReference type="PROSITE" id="PS50048"/>
    </source>
</evidence>
<gene>
    <name evidence="7" type="ORF">PV09_04676</name>
</gene>
<evidence type="ECO:0000313" key="7">
    <source>
        <dbReference type="EMBL" id="KIW04395.1"/>
    </source>
</evidence>
<dbReference type="CDD" id="cd00067">
    <property type="entry name" value="GAL4"/>
    <property type="match status" value="1"/>
</dbReference>
<evidence type="ECO:0000256" key="1">
    <source>
        <dbReference type="ARBA" id="ARBA00022723"/>
    </source>
</evidence>
<sequence>MAERAATQSGDVLQYCTLCSKPFTNNSAYKRHAAYCRRAQGRLRRRHKACRACGNAKAKCTFATPCARCAARNIECVYDVKKSHDGDSTLHGAFVSRLSPSRPTSTLTPLTDAFSAAATTSSSSSPSWFVSDPLPVALPGELQEQQLVSAASGVYLALSQGLPHVQSYALGDPLIEMLLSTRNNIGTLTRYQPRNAVADRSARLILQNLRTFPQKMLRSDDLPFFVHPWRHRNALPEPLAVCERICQMFWSRTPEIHGFIWRCIRAEQLRFLETHMSTGDLLAACQTQIVYVMMFVIEEDLRRREWVQELLVLSGAVCERLIALCQEDGGHFSYDEHTHPSTSWDDWVFAESRRRTACVWFMMSLVFSLQTGVRCATLEDFRLLPLPAAKLQWEASDALSWQQRLALVDFDNLITVGDLIDLRSKADEPVVAQQLDSWNAKSGQFGTLLNLAIDML</sequence>
<dbReference type="EMBL" id="KN847541">
    <property type="protein sequence ID" value="KIW04395.1"/>
    <property type="molecule type" value="Genomic_DNA"/>
</dbReference>
<feature type="domain" description="Zn(2)-C6 fungal-type" evidence="6">
    <location>
        <begin position="49"/>
        <end position="78"/>
    </location>
</feature>
<accession>A0A0D2AD70</accession>
<keyword evidence="2" id="KW-0862">Zinc</keyword>
<dbReference type="InParanoid" id="A0A0D2AD70"/>
<reference evidence="7 8" key="1">
    <citation type="submission" date="2015-01" db="EMBL/GenBank/DDBJ databases">
        <title>The Genome Sequence of Ochroconis gallopava CBS43764.</title>
        <authorList>
            <consortium name="The Broad Institute Genomics Platform"/>
            <person name="Cuomo C."/>
            <person name="de Hoog S."/>
            <person name="Gorbushina A."/>
            <person name="Stielow B."/>
            <person name="Teixiera M."/>
            <person name="Abouelleil A."/>
            <person name="Chapman S.B."/>
            <person name="Priest M."/>
            <person name="Young S.K."/>
            <person name="Wortman J."/>
            <person name="Nusbaum C."/>
            <person name="Birren B."/>
        </authorList>
    </citation>
    <scope>NUCLEOTIDE SEQUENCE [LARGE SCALE GENOMIC DNA]</scope>
    <source>
        <strain evidence="7 8">CBS 43764</strain>
    </source>
</reference>
<keyword evidence="4" id="KW-0804">Transcription</keyword>
<keyword evidence="3" id="KW-0805">Transcription regulation</keyword>